<dbReference type="Gene3D" id="1.10.10.60">
    <property type="entry name" value="Homeodomain-like"/>
    <property type="match status" value="1"/>
</dbReference>
<keyword evidence="1" id="KW-0805">Transcription regulation</keyword>
<dbReference type="Pfam" id="PF00440">
    <property type="entry name" value="TetR_N"/>
    <property type="match status" value="1"/>
</dbReference>
<evidence type="ECO:0000256" key="5">
    <source>
        <dbReference type="SAM" id="Phobius"/>
    </source>
</evidence>
<keyword evidence="2 4" id="KW-0238">DNA-binding</keyword>
<protein>
    <submittedName>
        <fullName evidence="7">TetR/AcrR family transcriptional regulator</fullName>
    </submittedName>
</protein>
<dbReference type="PROSITE" id="PS50977">
    <property type="entry name" value="HTH_TETR_2"/>
    <property type="match status" value="1"/>
</dbReference>
<evidence type="ECO:0000313" key="7">
    <source>
        <dbReference type="EMBL" id="NEU97918.1"/>
    </source>
</evidence>
<dbReference type="InterPro" id="IPR001647">
    <property type="entry name" value="HTH_TetR"/>
</dbReference>
<dbReference type="PANTHER" id="PTHR47506:SF1">
    <property type="entry name" value="HTH-TYPE TRANSCRIPTIONAL REGULATOR YJDC"/>
    <property type="match status" value="1"/>
</dbReference>
<feature type="DNA-binding region" description="H-T-H motif" evidence="4">
    <location>
        <begin position="20"/>
        <end position="39"/>
    </location>
</feature>
<reference evidence="7 8" key="1">
    <citation type="journal article" date="2020" name="Arch. Microbiol.">
        <title>Bradyrhizobium uaiense sp. nov., a new highly efficient cowpea symbiont.</title>
        <authorList>
            <person name="Cabral Michel D."/>
            <person name="Azarias Guimaraes A."/>
            <person name="Martins da Costa E."/>
            <person name="Soares de Carvalho T."/>
            <person name="Balsanelli E."/>
            <person name="Willems A."/>
            <person name="Maltempi de Souza E."/>
            <person name="de Souza Moreira F.M."/>
        </authorList>
    </citation>
    <scope>NUCLEOTIDE SEQUENCE [LARGE SCALE GENOMIC DNA]</scope>
    <source>
        <strain evidence="7 8">UFLA 03-164</strain>
    </source>
</reference>
<dbReference type="InterPro" id="IPR023772">
    <property type="entry name" value="DNA-bd_HTH_TetR-type_CS"/>
</dbReference>
<keyword evidence="5" id="KW-1133">Transmembrane helix</keyword>
<sequence>MGLTDAVVEVFWRHGYEGASVGMLIEAMGIGIPSLYAAFANKDELFRKAVERYDEKYGKLFRTTLEEPTARRVFASLIRAAIVQATRPRRPDGCLLTSRRRRNSLRSGRRVGNGNALLA</sequence>
<evidence type="ECO:0000256" key="2">
    <source>
        <dbReference type="ARBA" id="ARBA00023125"/>
    </source>
</evidence>
<dbReference type="EMBL" id="VKHP01000073">
    <property type="protein sequence ID" value="NEU97918.1"/>
    <property type="molecule type" value="Genomic_DNA"/>
</dbReference>
<proteinExistence type="predicted"/>
<feature type="transmembrane region" description="Helical" evidence="5">
    <location>
        <begin position="20"/>
        <end position="39"/>
    </location>
</feature>
<evidence type="ECO:0000256" key="3">
    <source>
        <dbReference type="ARBA" id="ARBA00023163"/>
    </source>
</evidence>
<dbReference type="AlphaFoldDB" id="A0A6P1BHN7"/>
<dbReference type="GO" id="GO:0003677">
    <property type="term" value="F:DNA binding"/>
    <property type="evidence" value="ECO:0007669"/>
    <property type="project" value="UniProtKB-UniRule"/>
</dbReference>
<feature type="domain" description="HTH tetR-type" evidence="6">
    <location>
        <begin position="1"/>
        <end position="57"/>
    </location>
</feature>
<evidence type="ECO:0000313" key="8">
    <source>
        <dbReference type="Proteomes" id="UP000468531"/>
    </source>
</evidence>
<dbReference type="SUPFAM" id="SSF46689">
    <property type="entry name" value="Homeodomain-like"/>
    <property type="match status" value="1"/>
</dbReference>
<evidence type="ECO:0000256" key="1">
    <source>
        <dbReference type="ARBA" id="ARBA00023015"/>
    </source>
</evidence>
<dbReference type="PROSITE" id="PS01081">
    <property type="entry name" value="HTH_TETR_1"/>
    <property type="match status" value="1"/>
</dbReference>
<dbReference type="Proteomes" id="UP000468531">
    <property type="component" value="Unassembled WGS sequence"/>
</dbReference>
<keyword evidence="3" id="KW-0804">Transcription</keyword>
<name>A0A6P1BHN7_9BRAD</name>
<evidence type="ECO:0000259" key="6">
    <source>
        <dbReference type="PROSITE" id="PS50977"/>
    </source>
</evidence>
<keyword evidence="5" id="KW-0812">Transmembrane</keyword>
<accession>A0A6P1BHN7</accession>
<dbReference type="PANTHER" id="PTHR47506">
    <property type="entry name" value="TRANSCRIPTIONAL REGULATORY PROTEIN"/>
    <property type="match status" value="1"/>
</dbReference>
<comment type="caution">
    <text evidence="7">The sequence shown here is derived from an EMBL/GenBank/DDBJ whole genome shotgun (WGS) entry which is preliminary data.</text>
</comment>
<evidence type="ECO:0000256" key="4">
    <source>
        <dbReference type="PROSITE-ProRule" id="PRU00335"/>
    </source>
</evidence>
<keyword evidence="8" id="KW-1185">Reference proteome</keyword>
<keyword evidence="5" id="KW-0472">Membrane</keyword>
<organism evidence="7 8">
    <name type="scientific">Bradyrhizobium uaiense</name>
    <dbReference type="NCBI Taxonomy" id="2594946"/>
    <lineage>
        <taxon>Bacteria</taxon>
        <taxon>Pseudomonadati</taxon>
        <taxon>Pseudomonadota</taxon>
        <taxon>Alphaproteobacteria</taxon>
        <taxon>Hyphomicrobiales</taxon>
        <taxon>Nitrobacteraceae</taxon>
        <taxon>Bradyrhizobium</taxon>
    </lineage>
</organism>
<gene>
    <name evidence="7" type="ORF">FNJ47_19335</name>
</gene>
<dbReference type="InterPro" id="IPR009057">
    <property type="entry name" value="Homeodomain-like_sf"/>
</dbReference>